<evidence type="ECO:0000256" key="4">
    <source>
        <dbReference type="ARBA" id="ARBA00022833"/>
    </source>
</evidence>
<reference evidence="7 8" key="1">
    <citation type="journal article" date="2020" name="BMC Genomics">
        <title>Correction to: Identification and distribution of gene clusters required for synthesis of sphingolipid metabolism inhibitors in diverse species of the filamentous fungus Fusarium.</title>
        <authorList>
            <person name="Kim H.S."/>
            <person name="Lohmar J.M."/>
            <person name="Busman M."/>
            <person name="Brown D.W."/>
            <person name="Naumann T.A."/>
            <person name="Divon H.H."/>
            <person name="Lysoe E."/>
            <person name="Uhlig S."/>
            <person name="Proctor R.H."/>
        </authorList>
    </citation>
    <scope>NUCLEOTIDE SEQUENCE [LARGE SCALE GENOMIC DNA]</scope>
    <source>
        <strain evidence="7 8">NRRL 25214</strain>
    </source>
</reference>
<dbReference type="Pfam" id="PF18089">
    <property type="entry name" value="DAPG_hydrolase"/>
    <property type="match status" value="1"/>
</dbReference>
<keyword evidence="3" id="KW-0378">Hydrolase</keyword>
<keyword evidence="5" id="KW-0732">Signal</keyword>
<feature type="chain" id="PRO_5034487706" description="DAPG hydrolase PhiG domain-containing protein" evidence="5">
    <location>
        <begin position="22"/>
        <end position="307"/>
    </location>
</feature>
<evidence type="ECO:0000256" key="5">
    <source>
        <dbReference type="SAM" id="SignalP"/>
    </source>
</evidence>
<accession>A0A8H4ZQN5</accession>
<dbReference type="Proteomes" id="UP000573603">
    <property type="component" value="Unassembled WGS sequence"/>
</dbReference>
<sequence length="307" mass="34754">MKIQLVPVIACASSCLAQVAANPSDGKHYSPIPLITLSENSTSVNVAPYQSNSSLYYLGYKDEDWSRPFVKYWKPAVKQISDEVQKGITESPHASSLVFKPQEAPHYLTQPGYLQLENGWAVSDDNKLMIAVRTDMGNVTGDMYDWWFGWHLVDPQRYKLWHPVAHQYAYRMPNAIDWSNKTLPERYIGSYSWIDEFIGNFATKLTVNFVDPATLGFNTSAYASQGIETIVTAHITGSGHTTNVTGNSYLMHQIRRKDDGQRELRSRFFLDVFADTQGHDLSVHCAVEMSHLATFLPRLFAEFKDTV</sequence>
<feature type="signal peptide" evidence="5">
    <location>
        <begin position="1"/>
        <end position="21"/>
    </location>
</feature>
<dbReference type="InterPro" id="IPR041526">
    <property type="entry name" value="DAPG_hydrolase"/>
</dbReference>
<dbReference type="GO" id="GO:0016787">
    <property type="term" value="F:hydrolase activity"/>
    <property type="evidence" value="ECO:0007669"/>
    <property type="project" value="UniProtKB-KW"/>
</dbReference>
<evidence type="ECO:0000313" key="8">
    <source>
        <dbReference type="Proteomes" id="UP000573603"/>
    </source>
</evidence>
<evidence type="ECO:0000256" key="2">
    <source>
        <dbReference type="ARBA" id="ARBA00022723"/>
    </source>
</evidence>
<dbReference type="GO" id="GO:0046872">
    <property type="term" value="F:metal ion binding"/>
    <property type="evidence" value="ECO:0007669"/>
    <property type="project" value="UniProtKB-KW"/>
</dbReference>
<comment type="cofactor">
    <cofactor evidence="1">
        <name>Zn(2+)</name>
        <dbReference type="ChEBI" id="CHEBI:29105"/>
    </cofactor>
</comment>
<dbReference type="EMBL" id="JABEVY010000081">
    <property type="protein sequence ID" value="KAF5250929.1"/>
    <property type="molecule type" value="Genomic_DNA"/>
</dbReference>
<evidence type="ECO:0000313" key="7">
    <source>
        <dbReference type="EMBL" id="KAF5250929.1"/>
    </source>
</evidence>
<gene>
    <name evidence="7" type="ORF">FANTH_3983</name>
</gene>
<proteinExistence type="predicted"/>
<protein>
    <recommendedName>
        <fullName evidence="6">DAPG hydrolase PhiG domain-containing protein</fullName>
    </recommendedName>
</protein>
<keyword evidence="2" id="KW-0479">Metal-binding</keyword>
<keyword evidence="4" id="KW-0862">Zinc</keyword>
<evidence type="ECO:0000256" key="3">
    <source>
        <dbReference type="ARBA" id="ARBA00022801"/>
    </source>
</evidence>
<feature type="domain" description="DAPG hydrolase PhiG" evidence="6">
    <location>
        <begin position="107"/>
        <end position="270"/>
    </location>
</feature>
<evidence type="ECO:0000259" key="6">
    <source>
        <dbReference type="Pfam" id="PF18089"/>
    </source>
</evidence>
<comment type="caution">
    <text evidence="7">The sequence shown here is derived from an EMBL/GenBank/DDBJ whole genome shotgun (WGS) entry which is preliminary data.</text>
</comment>
<dbReference type="AlphaFoldDB" id="A0A8H4ZQN5"/>
<organism evidence="7 8">
    <name type="scientific">Fusarium anthophilum</name>
    <dbReference type="NCBI Taxonomy" id="48485"/>
    <lineage>
        <taxon>Eukaryota</taxon>
        <taxon>Fungi</taxon>
        <taxon>Dikarya</taxon>
        <taxon>Ascomycota</taxon>
        <taxon>Pezizomycotina</taxon>
        <taxon>Sordariomycetes</taxon>
        <taxon>Hypocreomycetidae</taxon>
        <taxon>Hypocreales</taxon>
        <taxon>Nectriaceae</taxon>
        <taxon>Fusarium</taxon>
        <taxon>Fusarium fujikuroi species complex</taxon>
    </lineage>
</organism>
<keyword evidence="8" id="KW-1185">Reference proteome</keyword>
<evidence type="ECO:0000256" key="1">
    <source>
        <dbReference type="ARBA" id="ARBA00001947"/>
    </source>
</evidence>
<name>A0A8H4ZQN5_9HYPO</name>